<protein>
    <recommendedName>
        <fullName evidence="5">Murine leukemia virus integrase C-terminal domain-containing protein</fullName>
    </recommendedName>
</protein>
<evidence type="ECO:0000313" key="4">
    <source>
        <dbReference type="Proteomes" id="UP000694892"/>
    </source>
</evidence>
<evidence type="ECO:0000256" key="1">
    <source>
        <dbReference type="SAM" id="MobiDB-lite"/>
    </source>
</evidence>
<feature type="region of interest" description="Disordered" evidence="1">
    <location>
        <begin position="189"/>
        <end position="213"/>
    </location>
</feature>
<evidence type="ECO:0008006" key="5">
    <source>
        <dbReference type="Google" id="ProtNLM"/>
    </source>
</evidence>
<evidence type="ECO:0000256" key="2">
    <source>
        <dbReference type="SAM" id="Phobius"/>
    </source>
</evidence>
<reference evidence="4" key="1">
    <citation type="journal article" date="2016" name="Nature">
        <title>Genome evolution in the allotetraploid frog Xenopus laevis.</title>
        <authorList>
            <person name="Session A.M."/>
            <person name="Uno Y."/>
            <person name="Kwon T."/>
            <person name="Chapman J.A."/>
            <person name="Toyoda A."/>
            <person name="Takahashi S."/>
            <person name="Fukui A."/>
            <person name="Hikosaka A."/>
            <person name="Suzuki A."/>
            <person name="Kondo M."/>
            <person name="van Heeringen S.J."/>
            <person name="Quigley I."/>
            <person name="Heinz S."/>
            <person name="Ogino H."/>
            <person name="Ochi H."/>
            <person name="Hellsten U."/>
            <person name="Lyons J.B."/>
            <person name="Simakov O."/>
            <person name="Putnam N."/>
            <person name="Stites J."/>
            <person name="Kuroki Y."/>
            <person name="Tanaka T."/>
            <person name="Michiue T."/>
            <person name="Watanabe M."/>
            <person name="Bogdanovic O."/>
            <person name="Lister R."/>
            <person name="Georgiou G."/>
            <person name="Paranjpe S.S."/>
            <person name="van Kruijsbergen I."/>
            <person name="Shu S."/>
            <person name="Carlson J."/>
            <person name="Kinoshita T."/>
            <person name="Ohta Y."/>
            <person name="Mawaribuchi S."/>
            <person name="Jenkins J."/>
            <person name="Grimwood J."/>
            <person name="Schmutz J."/>
            <person name="Mitros T."/>
            <person name="Mozaffari S.V."/>
            <person name="Suzuki Y."/>
            <person name="Haramoto Y."/>
            <person name="Yamamoto T.S."/>
            <person name="Takagi C."/>
            <person name="Heald R."/>
            <person name="Miller K."/>
            <person name="Haudenschild C."/>
            <person name="Kitzman J."/>
            <person name="Nakayama T."/>
            <person name="Izutsu Y."/>
            <person name="Robert J."/>
            <person name="Fortriede J."/>
            <person name="Burns K."/>
            <person name="Lotay V."/>
            <person name="Karimi K."/>
            <person name="Yasuoka Y."/>
            <person name="Dichmann D.S."/>
            <person name="Flajnik M.F."/>
            <person name="Houston D.W."/>
            <person name="Shendure J."/>
            <person name="DuPasquier L."/>
            <person name="Vize P.D."/>
            <person name="Zorn A.M."/>
            <person name="Ito M."/>
            <person name="Marcotte E.M."/>
            <person name="Wallingford J.B."/>
            <person name="Ito Y."/>
            <person name="Asashima M."/>
            <person name="Ueno N."/>
            <person name="Matsuda Y."/>
            <person name="Veenstra G.J."/>
            <person name="Fujiyama A."/>
            <person name="Harland R.M."/>
            <person name="Taira M."/>
            <person name="Rokhsar D.S."/>
        </authorList>
    </citation>
    <scope>NUCLEOTIDE SEQUENCE [LARGE SCALE GENOMIC DNA]</scope>
    <source>
        <strain evidence="4">J</strain>
    </source>
</reference>
<organism evidence="3 4">
    <name type="scientific">Xenopus laevis</name>
    <name type="common">African clawed frog</name>
    <dbReference type="NCBI Taxonomy" id="8355"/>
    <lineage>
        <taxon>Eukaryota</taxon>
        <taxon>Metazoa</taxon>
        <taxon>Chordata</taxon>
        <taxon>Craniata</taxon>
        <taxon>Vertebrata</taxon>
        <taxon>Euteleostomi</taxon>
        <taxon>Amphibia</taxon>
        <taxon>Batrachia</taxon>
        <taxon>Anura</taxon>
        <taxon>Pipoidea</taxon>
        <taxon>Pipidae</taxon>
        <taxon>Xenopodinae</taxon>
        <taxon>Xenopus</taxon>
        <taxon>Xenopus</taxon>
    </lineage>
</organism>
<evidence type="ECO:0000313" key="3">
    <source>
        <dbReference type="EMBL" id="OCT76240.1"/>
    </source>
</evidence>
<sequence>MPKLMRLLKHIHIQALTASPDTNFLDQGLLKDMQNNVSEAERHKWVSKGAQLKQDAFFRSSRKMQTKVWRNTCRILNKQELTPNSLPDTGEPIPIELVKPGDNVWVKVIKRKNWTTPRWEGPYQGGGRLNVSEEPWDYLGAAAEVGKDTWTPFSRWGCAGMLALIMFFILFPWLFFPLYHNATNHNNTPVGEHHSFPRNRTPQSVGTTGRQDWGPPLKDYSYPPWSKPLDITIIERTMTTVEFDAFEFSVIP</sequence>
<dbReference type="Proteomes" id="UP000694892">
    <property type="component" value="Chromosome 6L"/>
</dbReference>
<dbReference type="Gene3D" id="2.30.30.850">
    <property type="match status" value="1"/>
</dbReference>
<keyword evidence="2" id="KW-1133">Transmembrane helix</keyword>
<name>A0A974CMM0_XENLA</name>
<accession>A0A974CMM0</accession>
<keyword evidence="2" id="KW-0472">Membrane</keyword>
<gene>
    <name evidence="3" type="ORF">XELAEV_18031443mg</name>
</gene>
<dbReference type="AlphaFoldDB" id="A0A974CMM0"/>
<proteinExistence type="predicted"/>
<keyword evidence="2" id="KW-0812">Transmembrane</keyword>
<feature type="compositionally biased region" description="Polar residues" evidence="1">
    <location>
        <begin position="198"/>
        <end position="210"/>
    </location>
</feature>
<dbReference type="EMBL" id="CM004476">
    <property type="protein sequence ID" value="OCT76240.1"/>
    <property type="molecule type" value="Genomic_DNA"/>
</dbReference>
<feature type="transmembrane region" description="Helical" evidence="2">
    <location>
        <begin position="156"/>
        <end position="176"/>
    </location>
</feature>